<evidence type="ECO:0000256" key="6">
    <source>
        <dbReference type="ARBA" id="ARBA00022692"/>
    </source>
</evidence>
<dbReference type="PANTHER" id="PTHR30531:SF12">
    <property type="entry name" value="FLAGELLAR BIOSYNTHETIC PROTEIN FLHB"/>
    <property type="match status" value="1"/>
</dbReference>
<keyword evidence="15" id="KW-0969">Cilium</keyword>
<dbReference type="EMBL" id="NJGV01000002">
    <property type="protein sequence ID" value="OWY36180.1"/>
    <property type="molecule type" value="Genomic_DNA"/>
</dbReference>
<feature type="transmembrane region" description="Helical" evidence="13">
    <location>
        <begin position="188"/>
        <end position="214"/>
    </location>
</feature>
<dbReference type="Proteomes" id="UP000214747">
    <property type="component" value="Unassembled WGS sequence"/>
</dbReference>
<dbReference type="InterPro" id="IPR029025">
    <property type="entry name" value="T3SS_substrate_exporter_C"/>
</dbReference>
<evidence type="ECO:0000256" key="8">
    <source>
        <dbReference type="ARBA" id="ARBA00022927"/>
    </source>
</evidence>
<dbReference type="Pfam" id="PF01312">
    <property type="entry name" value="Bac_export_2"/>
    <property type="match status" value="1"/>
</dbReference>
<dbReference type="SUPFAM" id="SSF160544">
    <property type="entry name" value="EscU C-terminal domain-like"/>
    <property type="match status" value="1"/>
</dbReference>
<comment type="subcellular location">
    <subcellularLocation>
        <location evidence="1">Cell membrane</location>
        <topology evidence="1">Multi-pass membrane protein</topology>
    </subcellularLocation>
</comment>
<accession>A0A225SYP1</accession>
<dbReference type="InterPro" id="IPR006135">
    <property type="entry name" value="T3SS_substrate_exporter"/>
</dbReference>
<keyword evidence="8 13" id="KW-0653">Protein transport</keyword>
<sequence>MAEDSDMERTEPATGKRIERAREQGDVPRSRELATTLMLLVGGSCVWLFSGPVVTSLDRILVATLTFERAAAFDPALLFDMLSAHMLDVAISMIPLAFLMTLAAMAAPLMLGGWLFNTSSLAPKFSKLNPISGFANMFSINSLVELGKAVLKTLLVGTVAWLAIRGQMDAVMGLGVESLKTASAHSAQLLWISFITMVSALILIAALDVPYQIWNYGRKLRMTREEVKQEHKESEGDPHIKGKIRAMQRAMARRRMMAEVPTADVVVTNPTHFAVALKYTEGKMGAPKVVAKGADDVAAKIRELAREHKVPLLEAPPLARALHAHTEIGDEIPEALYTAVAEVLAYVFQLRTFGQFGGNRPVEPTELNVPKDLDPATAPKKPRGPKNRNRQ</sequence>
<dbReference type="AlphaFoldDB" id="A0A225SYP1"/>
<evidence type="ECO:0000256" key="14">
    <source>
        <dbReference type="SAM" id="MobiDB-lite"/>
    </source>
</evidence>
<dbReference type="GO" id="GO:0005886">
    <property type="term" value="C:plasma membrane"/>
    <property type="evidence" value="ECO:0007669"/>
    <property type="project" value="UniProtKB-SubCell"/>
</dbReference>
<evidence type="ECO:0000256" key="4">
    <source>
        <dbReference type="ARBA" id="ARBA00022448"/>
    </source>
</evidence>
<feature type="compositionally biased region" description="Basic residues" evidence="14">
    <location>
        <begin position="380"/>
        <end position="391"/>
    </location>
</feature>
<dbReference type="Gene3D" id="6.10.250.2080">
    <property type="match status" value="1"/>
</dbReference>
<dbReference type="NCBIfam" id="TIGR00328">
    <property type="entry name" value="flhB"/>
    <property type="match status" value="1"/>
</dbReference>
<protein>
    <recommendedName>
        <fullName evidence="3 13">Flagellar biosynthetic protein FlhB</fullName>
    </recommendedName>
</protein>
<feature type="transmembrane region" description="Helical" evidence="13">
    <location>
        <begin position="33"/>
        <end position="50"/>
    </location>
</feature>
<feature type="region of interest" description="Disordered" evidence="14">
    <location>
        <begin position="1"/>
        <end position="27"/>
    </location>
</feature>
<keyword evidence="11 13" id="KW-1006">Bacterial flagellum protein export</keyword>
<comment type="caution">
    <text evidence="13">Lacks conserved residue(s) required for the propagation of feature annotation.</text>
</comment>
<evidence type="ECO:0000256" key="3">
    <source>
        <dbReference type="ARBA" id="ARBA00021622"/>
    </source>
</evidence>
<keyword evidence="4 13" id="KW-0813">Transport</keyword>
<keyword evidence="15" id="KW-0282">Flagellum</keyword>
<evidence type="ECO:0000256" key="9">
    <source>
        <dbReference type="ARBA" id="ARBA00022989"/>
    </source>
</evidence>
<dbReference type="FunFam" id="3.40.1690.10:FF:000001">
    <property type="entry name" value="Flagellar biosynthetic protein FlhB"/>
    <property type="match status" value="1"/>
</dbReference>
<comment type="function">
    <text evidence="12 13">Required for formation of the rod structure in the basal body of the flagellar apparatus. Together with FliI and FliH, may constitute the export apparatus of flagellin.</text>
</comment>
<dbReference type="InterPro" id="IPR006136">
    <property type="entry name" value="FlhB"/>
</dbReference>
<evidence type="ECO:0000313" key="16">
    <source>
        <dbReference type="Proteomes" id="UP000214747"/>
    </source>
</evidence>
<feature type="transmembrane region" description="Helical" evidence="13">
    <location>
        <begin position="89"/>
        <end position="116"/>
    </location>
</feature>
<evidence type="ECO:0000256" key="5">
    <source>
        <dbReference type="ARBA" id="ARBA00022475"/>
    </source>
</evidence>
<keyword evidence="10 13" id="KW-0472">Membrane</keyword>
<dbReference type="Gene3D" id="3.40.1690.10">
    <property type="entry name" value="secretion proteins EscU"/>
    <property type="match status" value="1"/>
</dbReference>
<keyword evidence="9 13" id="KW-1133">Transmembrane helix</keyword>
<feature type="region of interest" description="Disordered" evidence="14">
    <location>
        <begin position="359"/>
        <end position="391"/>
    </location>
</feature>
<dbReference type="PRINTS" id="PR00950">
    <property type="entry name" value="TYPE3IMSPROT"/>
</dbReference>
<evidence type="ECO:0000256" key="2">
    <source>
        <dbReference type="ARBA" id="ARBA00010690"/>
    </source>
</evidence>
<dbReference type="PANTHER" id="PTHR30531">
    <property type="entry name" value="FLAGELLAR BIOSYNTHETIC PROTEIN FLHB"/>
    <property type="match status" value="1"/>
</dbReference>
<reference evidence="15 16" key="1">
    <citation type="journal article" date="2010" name="Int. J. Syst. Evol. Microbiol.">
        <title>Reclassification of Herbaspirillum putei as a later heterotypic synonym of Herbaspirillum huttiense, with the description of H. huttiense subsp. huttiense subsp. nov. and H. huttiense subsp. putei subsp. nov., comb. nov., and description of Herbaspirillum aquaticum sp. nov.</title>
        <authorList>
            <person name="Dobritsa A.P."/>
            <person name="Reddy M.C."/>
            <person name="Samadpour M."/>
        </authorList>
    </citation>
    <scope>NUCLEOTIDE SEQUENCE [LARGE SCALE GENOMIC DNA]</scope>
    <source>
        <strain evidence="15 16">IEH 4430</strain>
    </source>
</reference>
<keyword evidence="16" id="KW-1185">Reference proteome</keyword>
<comment type="similarity">
    <text evidence="2 13">Belongs to the type III secretion exporter family.</text>
</comment>
<dbReference type="RefSeq" id="WP_088753734.1">
    <property type="nucleotide sequence ID" value="NZ_NJGV01000002.1"/>
</dbReference>
<evidence type="ECO:0000256" key="13">
    <source>
        <dbReference type="RuleBase" id="RU364091"/>
    </source>
</evidence>
<keyword evidence="6 13" id="KW-0812">Transmembrane</keyword>
<comment type="caution">
    <text evidence="15">The sequence shown here is derived from an EMBL/GenBank/DDBJ whole genome shotgun (WGS) entry which is preliminary data.</text>
</comment>
<evidence type="ECO:0000256" key="7">
    <source>
        <dbReference type="ARBA" id="ARBA00022795"/>
    </source>
</evidence>
<keyword evidence="7 13" id="KW-1005">Bacterial flagellum biogenesis</keyword>
<dbReference type="GO" id="GO:0009306">
    <property type="term" value="P:protein secretion"/>
    <property type="evidence" value="ECO:0007669"/>
    <property type="project" value="InterPro"/>
</dbReference>
<dbReference type="GO" id="GO:0044780">
    <property type="term" value="P:bacterial-type flagellum assembly"/>
    <property type="evidence" value="ECO:0007669"/>
    <property type="project" value="InterPro"/>
</dbReference>
<evidence type="ECO:0000256" key="12">
    <source>
        <dbReference type="ARBA" id="ARBA00025078"/>
    </source>
</evidence>
<evidence type="ECO:0000256" key="10">
    <source>
        <dbReference type="ARBA" id="ARBA00023136"/>
    </source>
</evidence>
<proteinExistence type="inferred from homology"/>
<evidence type="ECO:0000256" key="11">
    <source>
        <dbReference type="ARBA" id="ARBA00023225"/>
    </source>
</evidence>
<keyword evidence="5 13" id="KW-1003">Cell membrane</keyword>
<organism evidence="15 16">
    <name type="scientific">Herbaspirillum aquaticum</name>
    <dbReference type="NCBI Taxonomy" id="568783"/>
    <lineage>
        <taxon>Bacteria</taxon>
        <taxon>Pseudomonadati</taxon>
        <taxon>Pseudomonadota</taxon>
        <taxon>Betaproteobacteria</taxon>
        <taxon>Burkholderiales</taxon>
        <taxon>Oxalobacteraceae</taxon>
        <taxon>Herbaspirillum</taxon>
    </lineage>
</organism>
<name>A0A225SYP1_9BURK</name>
<keyword evidence="15" id="KW-0966">Cell projection</keyword>
<evidence type="ECO:0000313" key="15">
    <source>
        <dbReference type="EMBL" id="OWY36180.1"/>
    </source>
</evidence>
<evidence type="ECO:0000256" key="1">
    <source>
        <dbReference type="ARBA" id="ARBA00004651"/>
    </source>
</evidence>
<feature type="compositionally biased region" description="Basic and acidic residues" evidence="14">
    <location>
        <begin position="7"/>
        <end position="27"/>
    </location>
</feature>
<gene>
    <name evidence="13" type="primary">flhB</name>
    <name evidence="15" type="ORF">CEJ45_02930</name>
</gene>